<feature type="transmembrane region" description="Helical" evidence="1">
    <location>
        <begin position="274"/>
        <end position="298"/>
    </location>
</feature>
<dbReference type="Proteomes" id="UP000001542">
    <property type="component" value="Unassembled WGS sequence"/>
</dbReference>
<proteinExistence type="predicted"/>
<dbReference type="VEuPathDB" id="TrichDB:TVAG_152880"/>
<evidence type="ECO:0000313" key="3">
    <source>
        <dbReference type="Proteomes" id="UP000001542"/>
    </source>
</evidence>
<dbReference type="PANTHER" id="PTHR12127:SF7">
    <property type="entry name" value="SD02261P"/>
    <property type="match status" value="1"/>
</dbReference>
<reference evidence="2" key="2">
    <citation type="journal article" date="2007" name="Science">
        <title>Draft genome sequence of the sexually transmitted pathogen Trichomonas vaginalis.</title>
        <authorList>
            <person name="Carlton J.M."/>
            <person name="Hirt R.P."/>
            <person name="Silva J.C."/>
            <person name="Delcher A.L."/>
            <person name="Schatz M."/>
            <person name="Zhao Q."/>
            <person name="Wortman J.R."/>
            <person name="Bidwell S.L."/>
            <person name="Alsmark U.C.M."/>
            <person name="Besteiro S."/>
            <person name="Sicheritz-Ponten T."/>
            <person name="Noel C.J."/>
            <person name="Dacks J.B."/>
            <person name="Foster P.G."/>
            <person name="Simillion C."/>
            <person name="Van de Peer Y."/>
            <person name="Miranda-Saavedra D."/>
            <person name="Barton G.J."/>
            <person name="Westrop G.D."/>
            <person name="Mueller S."/>
            <person name="Dessi D."/>
            <person name="Fiori P.L."/>
            <person name="Ren Q."/>
            <person name="Paulsen I."/>
            <person name="Zhang H."/>
            <person name="Bastida-Corcuera F.D."/>
            <person name="Simoes-Barbosa A."/>
            <person name="Brown M.T."/>
            <person name="Hayes R.D."/>
            <person name="Mukherjee M."/>
            <person name="Okumura C.Y."/>
            <person name="Schneider R."/>
            <person name="Smith A.J."/>
            <person name="Vanacova S."/>
            <person name="Villalvazo M."/>
            <person name="Haas B.J."/>
            <person name="Pertea M."/>
            <person name="Feldblyum T.V."/>
            <person name="Utterback T.R."/>
            <person name="Shu C.L."/>
            <person name="Osoegawa K."/>
            <person name="de Jong P.J."/>
            <person name="Hrdy I."/>
            <person name="Horvathova L."/>
            <person name="Zubacova Z."/>
            <person name="Dolezal P."/>
            <person name="Malik S.B."/>
            <person name="Logsdon J.M. Jr."/>
            <person name="Henze K."/>
            <person name="Gupta A."/>
            <person name="Wang C.C."/>
            <person name="Dunne R.L."/>
            <person name="Upcroft J.A."/>
            <person name="Upcroft P."/>
            <person name="White O."/>
            <person name="Salzberg S.L."/>
            <person name="Tang P."/>
            <person name="Chiu C.-H."/>
            <person name="Lee Y.-S."/>
            <person name="Embley T.M."/>
            <person name="Coombs G.H."/>
            <person name="Mottram J.C."/>
            <person name="Tachezy J."/>
            <person name="Fraser-Liggett C.M."/>
            <person name="Johnson P.J."/>
        </authorList>
    </citation>
    <scope>NUCLEOTIDE SEQUENCE [LARGE SCALE GENOMIC DNA]</scope>
    <source>
        <strain evidence="2">G3</strain>
    </source>
</reference>
<dbReference type="OrthoDB" id="10520327at2759"/>
<dbReference type="GO" id="GO:0072345">
    <property type="term" value="F:NAADP-sensitive calcium-release channel activity"/>
    <property type="evidence" value="ECO:0000318"/>
    <property type="project" value="GO_Central"/>
</dbReference>
<dbReference type="PANTHER" id="PTHR12127">
    <property type="entry name" value="MUCOLIPIN"/>
    <property type="match status" value="1"/>
</dbReference>
<evidence type="ECO:0000313" key="2">
    <source>
        <dbReference type="EMBL" id="EAX88467.1"/>
    </source>
</evidence>
<dbReference type="AlphaFoldDB" id="A2G2Z8"/>
<keyword evidence="1" id="KW-1133">Transmembrane helix</keyword>
<dbReference type="VEuPathDB" id="TrichDB:TVAGG3_0582390"/>
<dbReference type="GO" id="GO:0016020">
    <property type="term" value="C:membrane"/>
    <property type="evidence" value="ECO:0000318"/>
    <property type="project" value="GO_Central"/>
</dbReference>
<evidence type="ECO:0008006" key="4">
    <source>
        <dbReference type="Google" id="ProtNLM"/>
    </source>
</evidence>
<reference evidence="2" key="1">
    <citation type="submission" date="2006-10" db="EMBL/GenBank/DDBJ databases">
        <authorList>
            <person name="Amadeo P."/>
            <person name="Zhao Q."/>
            <person name="Wortman J."/>
            <person name="Fraser-Liggett C."/>
            <person name="Carlton J."/>
        </authorList>
    </citation>
    <scope>NUCLEOTIDE SEQUENCE</scope>
    <source>
        <strain evidence="2">G3</strain>
    </source>
</reference>
<gene>
    <name evidence="2" type="ORF">TVAG_152880</name>
</gene>
<keyword evidence="1" id="KW-0812">Transmembrane</keyword>
<feature type="transmembrane region" description="Helical" evidence="1">
    <location>
        <begin position="230"/>
        <end position="253"/>
    </location>
</feature>
<keyword evidence="1" id="KW-0472">Membrane</keyword>
<protein>
    <recommendedName>
        <fullName evidence="4">Polycystin cation channel PKD1/PKD2 domain-containing protein</fullName>
    </recommendedName>
</protein>
<dbReference type="InParanoid" id="A2G2Z8"/>
<dbReference type="RefSeq" id="XP_001301397.1">
    <property type="nucleotide sequence ID" value="XM_001301396.1"/>
</dbReference>
<feature type="transmembrane region" description="Helical" evidence="1">
    <location>
        <begin position="204"/>
        <end position="224"/>
    </location>
</feature>
<dbReference type="KEGG" id="tva:4746131"/>
<dbReference type="InterPro" id="IPR039031">
    <property type="entry name" value="Mucolipin"/>
</dbReference>
<sequence length="383" mass="43852">MGDADSDTDGLTYLYYHNKFIDVVKNVSGLFFTFVDSFPSQEPFQRSSNLTITVMKKGKPNQQFIICPENLSLVEDIANTASSSVDFRGLICDVDYLINRSEPNNIIMMTIKYSMTFLDVDELGIIEWRSRLRKTETKIIGGKKVQDRLNAEVFPISILVVDAIAMIFSFSRFISFFKHARQYAKQNYVSFYRAVMWKVDRWELFNLSYQILTFVSILTFLIIVEDDFGAHRWLLCLLGTAGFVHSMGLFRSLRMKEELWLVSRLTGRSLGQSSTLAFGFVPIYLGFVFMGIAFFGYFCNVFKGFLRTIKVLFSIFHCDIVMDTVELVKEFAVVPDWLIISYIVVWTNLTCGIIINVIISIVEVTLDVLIHEGLGATTTNKIK</sequence>
<organism evidence="2 3">
    <name type="scientific">Trichomonas vaginalis (strain ATCC PRA-98 / G3)</name>
    <dbReference type="NCBI Taxonomy" id="412133"/>
    <lineage>
        <taxon>Eukaryota</taxon>
        <taxon>Metamonada</taxon>
        <taxon>Parabasalia</taxon>
        <taxon>Trichomonadida</taxon>
        <taxon>Trichomonadidae</taxon>
        <taxon>Trichomonas</taxon>
    </lineage>
</organism>
<name>A2G2Z8_TRIV3</name>
<accession>A2G2Z8</accession>
<dbReference type="EMBL" id="DS114306">
    <property type="protein sequence ID" value="EAX88467.1"/>
    <property type="molecule type" value="Genomic_DNA"/>
</dbReference>
<evidence type="ECO:0000256" key="1">
    <source>
        <dbReference type="SAM" id="Phobius"/>
    </source>
</evidence>
<feature type="transmembrane region" description="Helical" evidence="1">
    <location>
        <begin position="337"/>
        <end position="362"/>
    </location>
</feature>
<keyword evidence="3" id="KW-1185">Reference proteome</keyword>
<feature type="transmembrane region" description="Helical" evidence="1">
    <location>
        <begin position="153"/>
        <end position="175"/>
    </location>
</feature>